<keyword evidence="3" id="KW-1003">Cell membrane</keyword>
<dbReference type="GO" id="GO:0022857">
    <property type="term" value="F:transmembrane transporter activity"/>
    <property type="evidence" value="ECO:0007669"/>
    <property type="project" value="UniProtKB-UniRule"/>
</dbReference>
<evidence type="ECO:0000256" key="6">
    <source>
        <dbReference type="ARBA" id="ARBA00022989"/>
    </source>
</evidence>
<dbReference type="EMBL" id="BFBR01000014">
    <property type="protein sequence ID" value="GBF59410.1"/>
    <property type="molecule type" value="Genomic_DNA"/>
</dbReference>
<keyword evidence="6 9" id="KW-1133">Transmembrane helix</keyword>
<dbReference type="GO" id="GO:0005886">
    <property type="term" value="C:plasma membrane"/>
    <property type="evidence" value="ECO:0007669"/>
    <property type="project" value="UniProtKB-SubCell"/>
</dbReference>
<keyword evidence="2 9" id="KW-0813">Transport</keyword>
<keyword evidence="5 9" id="KW-0812">Transmembrane</keyword>
<dbReference type="Proteomes" id="UP000245086">
    <property type="component" value="Unassembled WGS sequence"/>
</dbReference>
<organism evidence="11 12">
    <name type="scientific">Candidatus Phycosocius bacilliformis</name>
    <dbReference type="NCBI Taxonomy" id="1445552"/>
    <lineage>
        <taxon>Bacteria</taxon>
        <taxon>Pseudomonadati</taxon>
        <taxon>Pseudomonadota</taxon>
        <taxon>Alphaproteobacteria</taxon>
        <taxon>Caulobacterales</taxon>
        <taxon>Caulobacterales incertae sedis</taxon>
        <taxon>Candidatus Phycosocius</taxon>
    </lineage>
</organism>
<dbReference type="AlphaFoldDB" id="A0A2P2EEC5"/>
<evidence type="ECO:0000313" key="12">
    <source>
        <dbReference type="Proteomes" id="UP000245086"/>
    </source>
</evidence>
<comment type="similarity">
    <text evidence="8 9">Belongs to the TRAP transporter small permease family.</text>
</comment>
<feature type="transmembrane region" description="Helical" evidence="9">
    <location>
        <begin position="93"/>
        <end position="110"/>
    </location>
</feature>
<evidence type="ECO:0000313" key="11">
    <source>
        <dbReference type="EMBL" id="GBF59410.1"/>
    </source>
</evidence>
<feature type="transmembrane region" description="Helical" evidence="9">
    <location>
        <begin position="170"/>
        <end position="194"/>
    </location>
</feature>
<dbReference type="OrthoDB" id="9794346at2"/>
<comment type="caution">
    <text evidence="9">Lacks conserved residue(s) required for the propagation of feature annotation.</text>
</comment>
<sequence length="220" mass="23442">MSPQVLGEPLGAIAIVILGGLSPFLFMPLATAIWGEPAAKVQRVLNDIATDIAALLGRFAQGCLLVLAFGMLTTVLLRYVFGESFTRLNETVMYAHALGFLMAAPIALITNAHVRVDIVYEQVSERTKALLDLIGFCTLLAPVMVLLLIYSGPVVELAWRIGEKSPETDGLPFVFLLKTAMPLFAVTMLMAGVAHAGQAALRWRGLEVSGPATSAPHVGA</sequence>
<evidence type="ECO:0000256" key="7">
    <source>
        <dbReference type="ARBA" id="ARBA00023136"/>
    </source>
</evidence>
<evidence type="ECO:0000259" key="10">
    <source>
        <dbReference type="Pfam" id="PF04290"/>
    </source>
</evidence>
<keyword evidence="7 9" id="KW-0472">Membrane</keyword>
<feature type="transmembrane region" description="Helical" evidence="9">
    <location>
        <begin position="12"/>
        <end position="34"/>
    </location>
</feature>
<comment type="function">
    <text evidence="9">Part of the tripartite ATP-independent periplasmic (TRAP) transport system.</text>
</comment>
<evidence type="ECO:0000256" key="5">
    <source>
        <dbReference type="ARBA" id="ARBA00022692"/>
    </source>
</evidence>
<comment type="subcellular location">
    <subcellularLocation>
        <location evidence="1 9">Cell inner membrane</location>
        <topology evidence="1 9">Multi-pass membrane protein</topology>
    </subcellularLocation>
</comment>
<proteinExistence type="inferred from homology"/>
<evidence type="ECO:0000256" key="9">
    <source>
        <dbReference type="RuleBase" id="RU369079"/>
    </source>
</evidence>
<evidence type="ECO:0000256" key="3">
    <source>
        <dbReference type="ARBA" id="ARBA00022475"/>
    </source>
</evidence>
<dbReference type="PANTHER" id="PTHR35011">
    <property type="entry name" value="2,3-DIKETO-L-GULONATE TRAP TRANSPORTER SMALL PERMEASE PROTEIN YIAM"/>
    <property type="match status" value="1"/>
</dbReference>
<comment type="caution">
    <text evidence="11">The sequence shown here is derived from an EMBL/GenBank/DDBJ whole genome shotgun (WGS) entry which is preliminary data.</text>
</comment>
<keyword evidence="12" id="KW-1185">Reference proteome</keyword>
<feature type="transmembrane region" description="Helical" evidence="9">
    <location>
        <begin position="55"/>
        <end position="81"/>
    </location>
</feature>
<comment type="subunit">
    <text evidence="9">The complex comprises the extracytoplasmic solute receptor protein and the two transmembrane proteins.</text>
</comment>
<dbReference type="PANTHER" id="PTHR35011:SF4">
    <property type="entry name" value="SLL1102 PROTEIN"/>
    <property type="match status" value="1"/>
</dbReference>
<dbReference type="Pfam" id="PF04290">
    <property type="entry name" value="DctQ"/>
    <property type="match status" value="1"/>
</dbReference>
<protein>
    <recommendedName>
        <fullName evidence="9">TRAP transporter small permease protein</fullName>
    </recommendedName>
</protein>
<evidence type="ECO:0000256" key="8">
    <source>
        <dbReference type="ARBA" id="ARBA00038436"/>
    </source>
</evidence>
<dbReference type="RefSeq" id="WP_108986295.1">
    <property type="nucleotide sequence ID" value="NZ_BFBR01000014.1"/>
</dbReference>
<dbReference type="InterPro" id="IPR055348">
    <property type="entry name" value="DctQ"/>
</dbReference>
<feature type="transmembrane region" description="Helical" evidence="9">
    <location>
        <begin position="130"/>
        <end position="150"/>
    </location>
</feature>
<evidence type="ECO:0000256" key="1">
    <source>
        <dbReference type="ARBA" id="ARBA00004429"/>
    </source>
</evidence>
<reference evidence="11 12" key="1">
    <citation type="journal article" date="2018" name="Genome Announc.">
        <title>Draft Genome Sequence of "Candidatus Phycosocius bacilliformis," an Alphaproteobacterial Ectosymbiont of the Hydrocarbon-Producing Green Alga Botryococcus braunii.</title>
        <authorList>
            <person name="Tanabe Y."/>
            <person name="Yamaguchi H."/>
            <person name="Watanabe M.M."/>
        </authorList>
    </citation>
    <scope>NUCLEOTIDE SEQUENCE [LARGE SCALE GENOMIC DNA]</scope>
    <source>
        <strain evidence="11 12">BOTRYCO-2</strain>
    </source>
</reference>
<accession>A0A2P2EEC5</accession>
<name>A0A2P2EEC5_9PROT</name>
<evidence type="ECO:0000256" key="2">
    <source>
        <dbReference type="ARBA" id="ARBA00022448"/>
    </source>
</evidence>
<gene>
    <name evidence="11" type="ORF">PbB2_03110</name>
</gene>
<evidence type="ECO:0000256" key="4">
    <source>
        <dbReference type="ARBA" id="ARBA00022519"/>
    </source>
</evidence>
<dbReference type="InterPro" id="IPR007387">
    <property type="entry name" value="TRAP_DctQ"/>
</dbReference>
<feature type="domain" description="Tripartite ATP-independent periplasmic transporters DctQ component" evidence="10">
    <location>
        <begin position="70"/>
        <end position="198"/>
    </location>
</feature>
<keyword evidence="4 9" id="KW-0997">Cell inner membrane</keyword>